<dbReference type="InterPro" id="IPR001347">
    <property type="entry name" value="SIS_dom"/>
</dbReference>
<dbReference type="Gene3D" id="3.40.50.10490">
    <property type="entry name" value="Glucose-6-phosphate isomerase like protein, domain 1"/>
    <property type="match status" value="1"/>
</dbReference>
<evidence type="ECO:0000259" key="1">
    <source>
        <dbReference type="PROSITE" id="PS51464"/>
    </source>
</evidence>
<evidence type="ECO:0000313" key="2">
    <source>
        <dbReference type="EMBL" id="GIH97636.1"/>
    </source>
</evidence>
<comment type="caution">
    <text evidence="2">The sequence shown here is derived from an EMBL/GenBank/DDBJ whole genome shotgun (WGS) entry which is preliminary data.</text>
</comment>
<sequence>MGTSAAPAADAAYRLTAIGCRAGAPADGRTRQLRASLLDEDDVIVAVSRTGRGAERLAAVDAARSREAKIVAIDQRQVTILRTARCPAQPRRARTRTRRRAGG</sequence>
<dbReference type="PROSITE" id="PS51464">
    <property type="entry name" value="SIS"/>
    <property type="match status" value="1"/>
</dbReference>
<organism evidence="2 3">
    <name type="scientific">Planobispora siamensis</name>
    <dbReference type="NCBI Taxonomy" id="936338"/>
    <lineage>
        <taxon>Bacteria</taxon>
        <taxon>Bacillati</taxon>
        <taxon>Actinomycetota</taxon>
        <taxon>Actinomycetes</taxon>
        <taxon>Streptosporangiales</taxon>
        <taxon>Streptosporangiaceae</taxon>
        <taxon>Planobispora</taxon>
    </lineage>
</organism>
<reference evidence="2 3" key="1">
    <citation type="submission" date="2021-01" db="EMBL/GenBank/DDBJ databases">
        <title>Whole genome shotgun sequence of Planobispora siamensis NBRC 107568.</title>
        <authorList>
            <person name="Komaki H."/>
            <person name="Tamura T."/>
        </authorList>
    </citation>
    <scope>NUCLEOTIDE SEQUENCE [LARGE SCALE GENOMIC DNA]</scope>
    <source>
        <strain evidence="2 3">NBRC 107568</strain>
    </source>
</reference>
<accession>A0A8J3WS80</accession>
<dbReference type="Proteomes" id="UP000619788">
    <property type="component" value="Unassembled WGS sequence"/>
</dbReference>
<feature type="domain" description="SIS" evidence="1">
    <location>
        <begin position="1"/>
        <end position="103"/>
    </location>
</feature>
<gene>
    <name evidence="2" type="ORF">Psi01_82660</name>
</gene>
<evidence type="ECO:0000313" key="3">
    <source>
        <dbReference type="Proteomes" id="UP000619788"/>
    </source>
</evidence>
<dbReference type="GO" id="GO:1901135">
    <property type="term" value="P:carbohydrate derivative metabolic process"/>
    <property type="evidence" value="ECO:0007669"/>
    <property type="project" value="InterPro"/>
</dbReference>
<dbReference type="GO" id="GO:0097367">
    <property type="term" value="F:carbohydrate derivative binding"/>
    <property type="evidence" value="ECO:0007669"/>
    <property type="project" value="InterPro"/>
</dbReference>
<dbReference type="EMBL" id="BOOJ01000091">
    <property type="protein sequence ID" value="GIH97636.1"/>
    <property type="molecule type" value="Genomic_DNA"/>
</dbReference>
<dbReference type="GO" id="GO:0003700">
    <property type="term" value="F:DNA-binding transcription factor activity"/>
    <property type="evidence" value="ECO:0007669"/>
    <property type="project" value="InterPro"/>
</dbReference>
<protein>
    <recommendedName>
        <fullName evidence="1">SIS domain-containing protein</fullName>
    </recommendedName>
</protein>
<dbReference type="SUPFAM" id="SSF53697">
    <property type="entry name" value="SIS domain"/>
    <property type="match status" value="1"/>
</dbReference>
<dbReference type="AlphaFoldDB" id="A0A8J3WS80"/>
<dbReference type="GO" id="GO:0003677">
    <property type="term" value="F:DNA binding"/>
    <property type="evidence" value="ECO:0007669"/>
    <property type="project" value="InterPro"/>
</dbReference>
<proteinExistence type="predicted"/>
<dbReference type="PANTHER" id="PTHR30514:SF1">
    <property type="entry name" value="HTH-TYPE TRANSCRIPTIONAL REGULATOR HEXR-RELATED"/>
    <property type="match status" value="1"/>
</dbReference>
<name>A0A8J3WS80_9ACTN</name>
<dbReference type="InterPro" id="IPR046348">
    <property type="entry name" value="SIS_dom_sf"/>
</dbReference>
<dbReference type="PANTHER" id="PTHR30514">
    <property type="entry name" value="GLUCOKINASE"/>
    <property type="match status" value="1"/>
</dbReference>
<dbReference type="InterPro" id="IPR047640">
    <property type="entry name" value="RpiR-like"/>
</dbReference>
<dbReference type="Pfam" id="PF01380">
    <property type="entry name" value="SIS"/>
    <property type="match status" value="1"/>
</dbReference>
<keyword evidence="3" id="KW-1185">Reference proteome</keyword>